<keyword evidence="2" id="KW-0732">Signal</keyword>
<feature type="region of interest" description="Disordered" evidence="1">
    <location>
        <begin position="91"/>
        <end position="114"/>
    </location>
</feature>
<organism evidence="3 4">
    <name type="scientific">Protea cynaroides</name>
    <dbReference type="NCBI Taxonomy" id="273540"/>
    <lineage>
        <taxon>Eukaryota</taxon>
        <taxon>Viridiplantae</taxon>
        <taxon>Streptophyta</taxon>
        <taxon>Embryophyta</taxon>
        <taxon>Tracheophyta</taxon>
        <taxon>Spermatophyta</taxon>
        <taxon>Magnoliopsida</taxon>
        <taxon>Proteales</taxon>
        <taxon>Proteaceae</taxon>
        <taxon>Protea</taxon>
    </lineage>
</organism>
<sequence length="114" mass="13471">MLYIFLLLLIPTNQNYASFYEYKECFLIQIINRQQIPNQASNLSANHHSTLVKHHHSHKTKEKPKEPNFHCISHIRLKQLIIHHKLGNQINPSFGDNRKSKTNKKYFLATNSHK</sequence>
<dbReference type="Proteomes" id="UP001141806">
    <property type="component" value="Unassembled WGS sequence"/>
</dbReference>
<protein>
    <recommendedName>
        <fullName evidence="5">Secreted protein</fullName>
    </recommendedName>
</protein>
<evidence type="ECO:0000313" key="4">
    <source>
        <dbReference type="Proteomes" id="UP001141806"/>
    </source>
</evidence>
<comment type="caution">
    <text evidence="3">The sequence shown here is derived from an EMBL/GenBank/DDBJ whole genome shotgun (WGS) entry which is preliminary data.</text>
</comment>
<reference evidence="3" key="1">
    <citation type="journal article" date="2023" name="Plant J.">
        <title>The genome of the king protea, Protea cynaroides.</title>
        <authorList>
            <person name="Chang J."/>
            <person name="Duong T.A."/>
            <person name="Schoeman C."/>
            <person name="Ma X."/>
            <person name="Roodt D."/>
            <person name="Barker N."/>
            <person name="Li Z."/>
            <person name="Van de Peer Y."/>
            <person name="Mizrachi E."/>
        </authorList>
    </citation>
    <scope>NUCLEOTIDE SEQUENCE</scope>
    <source>
        <tissue evidence="3">Young leaves</tissue>
    </source>
</reference>
<gene>
    <name evidence="3" type="ORF">NE237_032218</name>
</gene>
<keyword evidence="4" id="KW-1185">Reference proteome</keyword>
<feature type="signal peptide" evidence="2">
    <location>
        <begin position="1"/>
        <end position="17"/>
    </location>
</feature>
<evidence type="ECO:0008006" key="5">
    <source>
        <dbReference type="Google" id="ProtNLM"/>
    </source>
</evidence>
<evidence type="ECO:0000256" key="1">
    <source>
        <dbReference type="SAM" id="MobiDB-lite"/>
    </source>
</evidence>
<dbReference type="AlphaFoldDB" id="A0A9Q0L3Z9"/>
<evidence type="ECO:0000313" key="3">
    <source>
        <dbReference type="EMBL" id="KAJ4981381.1"/>
    </source>
</evidence>
<evidence type="ECO:0000256" key="2">
    <source>
        <dbReference type="SAM" id="SignalP"/>
    </source>
</evidence>
<feature type="chain" id="PRO_5040443836" description="Secreted protein" evidence="2">
    <location>
        <begin position="18"/>
        <end position="114"/>
    </location>
</feature>
<accession>A0A9Q0L3Z9</accession>
<dbReference type="EMBL" id="JAMYWD010000001">
    <property type="protein sequence ID" value="KAJ4981381.1"/>
    <property type="molecule type" value="Genomic_DNA"/>
</dbReference>
<name>A0A9Q0L3Z9_9MAGN</name>
<proteinExistence type="predicted"/>